<feature type="domain" description="ABM" evidence="2">
    <location>
        <begin position="9"/>
        <end position="82"/>
    </location>
</feature>
<sequence length="192" mass="22083">MDEGEPEDPVTLVLTWDVRPGRERDFEERAERLHRAAVRFPGHLGAVWLRAEGARNRYYTVVNFAGQERLDRWLESAERAETIDRIREVADEHRQDTTGMETWFSLPGESVPAPSKLKMIAVTFCAVYPLSLLLNTFVTPLTRSWPPPLQALTFPLLVIPLLTVFVMPALSRLLRRWLYPSGRTHRPARPGR</sequence>
<keyword evidence="1" id="KW-0812">Transmembrane</keyword>
<keyword evidence="1" id="KW-0472">Membrane</keyword>
<keyword evidence="4" id="KW-0503">Monooxygenase</keyword>
<organism evidence="4 5">
    <name type="scientific">Actinomadura livida</name>
    <dbReference type="NCBI Taxonomy" id="79909"/>
    <lineage>
        <taxon>Bacteria</taxon>
        <taxon>Bacillati</taxon>
        <taxon>Actinomycetota</taxon>
        <taxon>Actinomycetes</taxon>
        <taxon>Streptosporangiales</taxon>
        <taxon>Thermomonosporaceae</taxon>
        <taxon>Actinomadura</taxon>
    </lineage>
</organism>
<dbReference type="RefSeq" id="WP_184887513.1">
    <property type="nucleotide sequence ID" value="NZ_BAAAHD010000052.1"/>
</dbReference>
<dbReference type="SUPFAM" id="SSF54909">
    <property type="entry name" value="Dimeric alpha+beta barrel"/>
    <property type="match status" value="1"/>
</dbReference>
<evidence type="ECO:0000313" key="5">
    <source>
        <dbReference type="Proteomes" id="UP000549343"/>
    </source>
</evidence>
<feature type="transmembrane region" description="Helical" evidence="1">
    <location>
        <begin position="150"/>
        <end position="170"/>
    </location>
</feature>
<dbReference type="InterPro" id="IPR011008">
    <property type="entry name" value="Dimeric_a/b-barrel"/>
</dbReference>
<dbReference type="GO" id="GO:0004497">
    <property type="term" value="F:monooxygenase activity"/>
    <property type="evidence" value="ECO:0007669"/>
    <property type="project" value="UniProtKB-KW"/>
</dbReference>
<name>A0A7W7N0S3_9ACTN</name>
<dbReference type="InterPro" id="IPR038762">
    <property type="entry name" value="ABM_predict"/>
</dbReference>
<dbReference type="EMBL" id="BAAAHD010000052">
    <property type="protein sequence ID" value="GAA0581735.1"/>
    <property type="molecule type" value="Genomic_DNA"/>
</dbReference>
<accession>A0A7W7N0S3</accession>
<keyword evidence="6" id="KW-1185">Reference proteome</keyword>
<reference evidence="3" key="1">
    <citation type="journal article" date="2014" name="Int. J. Syst. Evol. Microbiol.">
        <title>Complete genome of a new Firmicutes species belonging to the dominant human colonic microbiota ('Ruminococcus bicirculans') reveals two chromosomes and a selective capacity to utilize plant glucans.</title>
        <authorList>
            <consortium name="NISC Comparative Sequencing Program"/>
            <person name="Wegmann U."/>
            <person name="Louis P."/>
            <person name="Goesmann A."/>
            <person name="Henrissat B."/>
            <person name="Duncan S.H."/>
            <person name="Flint H.J."/>
        </authorList>
    </citation>
    <scope>NUCLEOTIDE SEQUENCE</scope>
    <source>
        <strain evidence="3">JCM 10667</strain>
    </source>
</reference>
<evidence type="ECO:0000259" key="2">
    <source>
        <dbReference type="Pfam" id="PF03992"/>
    </source>
</evidence>
<reference evidence="3" key="4">
    <citation type="submission" date="2023-12" db="EMBL/GenBank/DDBJ databases">
        <authorList>
            <person name="Sun Q."/>
            <person name="Inoue M."/>
        </authorList>
    </citation>
    <scope>NUCLEOTIDE SEQUENCE</scope>
    <source>
        <strain evidence="3">JCM 10667</strain>
    </source>
</reference>
<gene>
    <name evidence="4" type="ORF">F4557_005633</name>
    <name evidence="3" type="ORF">GCM10009546_50250</name>
</gene>
<dbReference type="Proteomes" id="UP000549343">
    <property type="component" value="Unassembled WGS sequence"/>
</dbReference>
<evidence type="ECO:0000313" key="3">
    <source>
        <dbReference type="EMBL" id="GAA0581735.1"/>
    </source>
</evidence>
<evidence type="ECO:0000313" key="4">
    <source>
        <dbReference type="EMBL" id="MBB4777215.1"/>
    </source>
</evidence>
<protein>
    <submittedName>
        <fullName evidence="3 4">Antibiotic biosynthesis monooxygenase</fullName>
    </submittedName>
</protein>
<dbReference type="Gene3D" id="3.30.70.100">
    <property type="match status" value="1"/>
</dbReference>
<keyword evidence="1" id="KW-1133">Transmembrane helix</keyword>
<dbReference type="EMBL" id="JACHMV010000001">
    <property type="protein sequence ID" value="MBB4777215.1"/>
    <property type="molecule type" value="Genomic_DNA"/>
</dbReference>
<evidence type="ECO:0000256" key="1">
    <source>
        <dbReference type="SAM" id="Phobius"/>
    </source>
</evidence>
<reference evidence="4 5" key="3">
    <citation type="submission" date="2020-08" db="EMBL/GenBank/DDBJ databases">
        <title>Sequencing the genomes of 1000 actinobacteria strains.</title>
        <authorList>
            <person name="Klenk H.-P."/>
        </authorList>
    </citation>
    <scope>NUCLEOTIDE SEQUENCE [LARGE SCALE GENOMIC DNA]</scope>
    <source>
        <strain evidence="4 5">DSM 44772</strain>
    </source>
</reference>
<dbReference type="Proteomes" id="UP001501427">
    <property type="component" value="Unassembled WGS sequence"/>
</dbReference>
<feature type="transmembrane region" description="Helical" evidence="1">
    <location>
        <begin position="119"/>
        <end position="138"/>
    </location>
</feature>
<dbReference type="PANTHER" id="PTHR40057">
    <property type="entry name" value="SLR1162 PROTEIN"/>
    <property type="match status" value="1"/>
</dbReference>
<reference evidence="6" key="2">
    <citation type="journal article" date="2019" name="Int. J. Syst. Evol. Microbiol.">
        <title>The Global Catalogue of Microorganisms (GCM) 10K type strain sequencing project: providing services to taxonomists for standard genome sequencing and annotation.</title>
        <authorList>
            <consortium name="The Broad Institute Genomics Platform"/>
            <consortium name="The Broad Institute Genome Sequencing Center for Infectious Disease"/>
            <person name="Wu L."/>
            <person name="Ma J."/>
        </authorList>
    </citation>
    <scope>NUCLEOTIDE SEQUENCE [LARGE SCALE GENOMIC DNA]</scope>
    <source>
        <strain evidence="6">JCM 10667</strain>
    </source>
</reference>
<proteinExistence type="predicted"/>
<dbReference type="Pfam" id="PF03992">
    <property type="entry name" value="ABM"/>
    <property type="match status" value="1"/>
</dbReference>
<keyword evidence="4" id="KW-0560">Oxidoreductase</keyword>
<dbReference type="PANTHER" id="PTHR40057:SF1">
    <property type="entry name" value="SLR1162 PROTEIN"/>
    <property type="match status" value="1"/>
</dbReference>
<dbReference type="AlphaFoldDB" id="A0A7W7N0S3"/>
<dbReference type="InterPro" id="IPR007138">
    <property type="entry name" value="ABM_dom"/>
</dbReference>
<comment type="caution">
    <text evidence="4">The sequence shown here is derived from an EMBL/GenBank/DDBJ whole genome shotgun (WGS) entry which is preliminary data.</text>
</comment>
<evidence type="ECO:0000313" key="6">
    <source>
        <dbReference type="Proteomes" id="UP001501427"/>
    </source>
</evidence>